<dbReference type="AlphaFoldDB" id="A0A5M3PTM1"/>
<accession>A0A5M3PTM1</accession>
<protein>
    <submittedName>
        <fullName evidence="1">Uncharacterized protein</fullName>
    </submittedName>
</protein>
<proteinExistence type="predicted"/>
<evidence type="ECO:0000313" key="2">
    <source>
        <dbReference type="Proteomes" id="UP000340077"/>
    </source>
</evidence>
<keyword evidence="2" id="KW-1185">Reference proteome</keyword>
<name>A0A5M3PTM1_9GAMM</name>
<dbReference type="EMBL" id="BGZH01000006">
    <property type="protein sequence ID" value="GBO86214.1"/>
    <property type="molecule type" value="Genomic_DNA"/>
</dbReference>
<organism evidence="1 2">
    <name type="scientific">Marinobacter salsuginis</name>
    <dbReference type="NCBI Taxonomy" id="418719"/>
    <lineage>
        <taxon>Bacteria</taxon>
        <taxon>Pseudomonadati</taxon>
        <taxon>Pseudomonadota</taxon>
        <taxon>Gammaproteobacteria</taxon>
        <taxon>Pseudomonadales</taxon>
        <taxon>Marinobacteraceae</taxon>
        <taxon>Marinobacter</taxon>
    </lineage>
</organism>
<dbReference type="Proteomes" id="UP000340077">
    <property type="component" value="Unassembled WGS sequence"/>
</dbReference>
<reference evidence="1 2" key="1">
    <citation type="journal article" date="2019" name="J. Gen. Appl. Microbiol.">
        <title>Aerobic degradation of cis-dichloroethene by the marine bacterium Marinobacter salsuginis strain 5N-3.</title>
        <authorList>
            <person name="Inoue Y."/>
            <person name="Fukunaga Y."/>
            <person name="Katsumata H."/>
            <person name="Ohji S."/>
            <person name="Hosoyama A."/>
            <person name="Mori K."/>
            <person name="Ando K."/>
        </authorList>
    </citation>
    <scope>NUCLEOTIDE SEQUENCE [LARGE SCALE GENOMIC DNA]</scope>
    <source>
        <strain evidence="1 2">5N-3</strain>
    </source>
</reference>
<comment type="caution">
    <text evidence="1">The sequence shown here is derived from an EMBL/GenBank/DDBJ whole genome shotgun (WGS) entry which is preliminary data.</text>
</comment>
<sequence length="54" mass="6463">MSLADKLYKYTVYQEGFRDEKAGRNEEPRTVVSAYYYLTRCPGMRELDQAEQEY</sequence>
<evidence type="ECO:0000313" key="1">
    <source>
        <dbReference type="EMBL" id="GBO86214.1"/>
    </source>
</evidence>
<gene>
    <name evidence="1" type="ORF">MS5N3_36650</name>
</gene>